<dbReference type="GeneID" id="106460939"/>
<sequence>MLKKVRGKRSTKDNMTDKLSSMYKDTAGSIYMKVFGNELFYSRLEELESMTPGRSLLDMLLKLAKEQDVELTKSFMFLDTTYTIPTSSGLPLRLAVNGTATVGLKMGGKFDIRSIRHVDVHGHFQPSGAVEISTLMTVDANVAQSGLKVAAVLHSSTVMDGLVEVKDGKLMHVQVNVPRDNIEIVDIQSKIYLVHGDEEQEQRGKREDRTEVNECTSKYLGRMIGMEICGEMSFPVARGGRSDAPLFPLSGPASIKLLLRKADPTLTSYNFEASLRNEKVSTGKYIRRALLSFNTPHSSVDREMTLDIQLNQQENSFDFKLRSPIKKFGVNAKYNNDETEKKIDLRVTMDDKEQLSVITSLRTDRNTKSLRLSPYVEVKIPNRRLVFAKGYVAHVSGEKYSGQLTIQDLTEKPIVLKGDVDIKNRDRFEGEIGISSYILDTTVKGNINVGSGVITKLSVDYQVLGGRRENFDITGKFRDLSVNSLTKYTGAITFQSTAVPEYATVLNWEMQNTDGHLENLFDVSYGDGRRGEIQRIKFQQLLHYEGSLADNKVSANLKFQYPQGNIDYALILKHKNDANFLSSTLNLKYSETKEIISSIELSKQNIRFLQLRADARLQYPGREMRLTGEVIENKRNDYRVSIDGQWQESQMKVIANYKNKGDRHKLGHEVDVEIILPRTTPVSVAGYVSAGPGDYAIAISMEVAREKYRLQSDYLTTSLWNHKFSGIVSFPGSSYSTVAAIESSQNTVKVNIDVNLEGIRRILGTLDLKNTNVMKTGSLDLKWDADRNHEKRITIDSEYQNMVSRQTGTITVKILRRIMKASFNNGIEGHLTKGPFTLNAVGDLEWGPDRKITMELKADNYISSNRRKISTDITLITPFDGFQICGIHLSHSDNGEEWKNTIVVEQNSRKTTLTSEGRYSISKVSCFLQGSVKFNNPNLGQVQMDIYHNMDSSDISNKLEVQWGYNRKISSSMFGSLLSSGIRGGVNFTSPFASFRDLSASILHSQNQNHIQSQVEFQWDVKKKMAIEIDGKLSLTKNKHTFSIKTTAVTPFTGFESALAKIVYSNDGKNVNIDTEVNWDYKRVLFGMQGTNKSTYYDTNVIGKIYFTSPFRGYENMEVSGFCKIYSHTFKSSIEARLPTRQKVSLSSEVKITSTSDASIQFLATTPFRNFEHVSLDLSHKFTDNLKTVGKIRYGTQEITMYLSGSHSISYTEQRLDGALVFTTPFVGYEKVKISIAHDNNHQDRFNSHLEASKNQDSLQFVHRFTIQDAYNFQSELEILTPFESLKSAKTITKQSFLSNSFKHNTNFIWNRQAPVDIMIEFLSDRQTYEQNIQARIKLITPSDILQSLLIETTYEENKDEYKPRLNIRWNDSKQITLDGRLAIHRMQRVEGNIIYTSPFYGYEKITLSGKYDLASRKRTGELSVEYDPRNNGKVSISGSLFTDRRKGEAEVVFKSPIRNFEELIAYGKYASDKNQRTTELSFQWPRDQKMKVYAEFSQEKDNVETSLSFTSPFQGYETFHIEAKANVRRPQGNFQIIMMWGLQNKIEFSSEYEIASNMLSTTLILRTPFQEYEDIVLNGRIQKKHNEIDLFLTTTWSPGKKITVLGNVKHNDFYPTELTANLETPFLSYRNIKLSSTIENVDKRFSFKSLLNWNSKTYNMNLLFSKVDKQELEAKLNVNTPNPNHKISIEGRFKGINPQKIEGSMKITTPFETISPLEVTGNILDSEKGKQISIIGSSRNSRFYISGDLSNYKNRQITGNLKADLPFLSFSNIDMNLNINSDWITQFDASARMTIESSAHTAKVALKNLEFTRELLFEIQSSLLPTKQLTLELQLTSKPNAYITVLRFYTPYISHRFTGSIQKTRQKLSVEGTVESPIVKNGLLSFSAIYRSERFEKQKLDVSLGTKVDKHNLQVAYEYGKDTIVISGNVESKLLKSRSIEIEWKYINNNNHELETSFKFATPYSIHTASGILKLYDTEIESIVSIQTPVFNIQSLTVTSSFVNKRFEVMEGNFLIKTPTNEIRVAGNIRNSGWKGLEAFFTINTPFDILKMVRTDIKLLNENFKNIEGSLEVQTSTYIFPKMSVAGKFRRNTGLYDISISAKLPIQRYHSIRLLATLHYNHELTFINPRLTLTLPQKRYSVFSNYKTSGQELVATLGYEWDQHSQIQFSTSMKFAPGNWNGEFAITTPFRGYENYNLGITYTVEQGHYNIRITFKDPQDETSLVNGSFRFFDLTNMKADITISTPFRGWENIATNFFVQDSSKMFLSSFQHRWGSNQRIFFNLDNKINNKGYSGELKITSPFQILRKANIEYSVLNKDNMKNEIEITYNNRKVLKVQTSSIYESWGYHRYMNVELPLSAIQFSFDAKSLENGIELKVESNIPSRKMVFHTIYQNTWLHFNHVTEFTWDAEARRTISYEARLVESSKRGIDFFGKVGLPSRSFELKGETEPLQNGKYINIEFLWDAAKDINKRIGLGFEYQDKSRRDVTNHKVQMTIKHSRLSKEIVILGDFSVSSSEFYAKAEVGYSRRSQNNMVAEIKVRNIQSWGESKYTLEASVKHPVTNLDISFSGHLVNNNDEYVFNVKFIFLDRNRIQRVQELKAKIMKLQQEIHFEIKDGDNQLKMLGRMFNRDHEFTAALEQQLNDHSPVHSHFRLSKRNMKVDLNITTPENDGIHVRVALPGDAAHFEINHSNRGSVVSDVLFDLGLEESKVLRSRISWRPEIIDDVKQIVSKYEHINNIYASIMDDVSSEVFQELNAKSAMLERSVAQELKPFYQEMKHDFSNLQHEVKLGSKEVYEMYRKNDFYVRDIIGGIETVADSFSSIISSTGEALKNGVSVTGRVFTITLNYISKQSAKILETIVDLYGQIFYRTVRIIRNFSMNAYKWTKPVVSYVIDISTELSRMIKNAKWFIRHYTPFIENYCSTICNTYSEIMETLRDSVDYLTEEVYNHPYYIALNNYVYRIRTTVAAFRRGYNSNLYDNIKQGLGTSLSSLTTQYSQFRQHPHVEYIKDISRDIYNKGSKTARYFGVDNMISGSFLYLKKVTLESVKELVQDWSSMIAGISYTFKPEQGQIGFSFVLPINRQSLLDVLDVTSFPLYQHLQDFKYKLFSEDFHLWDGYYSVMRFLNPQNWIHPSTVQCETYDGTTLLEGETTVIRNMSLKVADIVFIIEEKACNKDVIPMLDKLARGVDKSYREKGYTDVRYTVVGFGADGVHGVPHLHTSDGEVFTSIRSIDSAITSLTIGDGPSNIFHAIRFATGLPFHVGSTKTFVLAKCSTCESEDEKGDYGEILQILLDNEITLHLLMDHEFQMKSAIKSKTANRLLGLDTEYAYTLKDAKDKILKGDKAVRSQVKIPKDHCVPLAWESKGTFFSTDKLTKNVRKAKKFIDVITRRMAMTAEHPQCQTCRCIATEDGVGKMVCQACVSNPVIVKDIVNQKTNYNTPDVDDGSDEGVDDELDDDFEDHMDQTLQVKKRKIWKGF</sequence>
<proteinExistence type="predicted"/>
<reference evidence="3" key="1">
    <citation type="submission" date="2025-08" db="UniProtKB">
        <authorList>
            <consortium name="RefSeq"/>
        </authorList>
    </citation>
    <scope>IDENTIFICATION</scope>
    <source>
        <tissue evidence="3">Muscle</tissue>
    </source>
</reference>
<evidence type="ECO:0000313" key="2">
    <source>
        <dbReference type="Proteomes" id="UP000694941"/>
    </source>
</evidence>
<dbReference type="Gene3D" id="2.20.80.10">
    <property type="entry name" value="Lipovitellin-phosvitin complex, chain A, domain 4"/>
    <property type="match status" value="1"/>
</dbReference>
<feature type="domain" description="Vitellinogen open beta-sheet" evidence="1">
    <location>
        <begin position="3"/>
        <end position="194"/>
    </location>
</feature>
<dbReference type="SMART" id="SM01169">
    <property type="entry name" value="DUF1943"/>
    <property type="match status" value="1"/>
</dbReference>
<evidence type="ECO:0000313" key="3">
    <source>
        <dbReference type="RefSeq" id="XP_022243893.1"/>
    </source>
</evidence>
<dbReference type="InterPro" id="IPR015255">
    <property type="entry name" value="Vitellinogen_open_b-sht"/>
</dbReference>
<keyword evidence="2" id="KW-1185">Reference proteome</keyword>
<dbReference type="InterPro" id="IPR015819">
    <property type="entry name" value="Lipid_transp_b-sht_shell"/>
</dbReference>
<dbReference type="SUPFAM" id="SSF56968">
    <property type="entry name" value="Lipovitellin-phosvitin complex, beta-sheet shell regions"/>
    <property type="match status" value="1"/>
</dbReference>
<dbReference type="Proteomes" id="UP000694941">
    <property type="component" value="Unplaced"/>
</dbReference>
<gene>
    <name evidence="3" type="primary">LOC106460939</name>
</gene>
<dbReference type="Pfam" id="PF09172">
    <property type="entry name" value="Vit_open_b-sht"/>
    <property type="match status" value="1"/>
</dbReference>
<name>A0ABM1SJT7_LIMPO</name>
<dbReference type="PANTHER" id="PTHR37860">
    <property type="entry name" value="AGAP008810-PA"/>
    <property type="match status" value="1"/>
</dbReference>
<protein>
    <submittedName>
        <fullName evidence="3">Uncharacterized protein LOC106460939</fullName>
    </submittedName>
</protein>
<dbReference type="RefSeq" id="XP_022243893.1">
    <property type="nucleotide sequence ID" value="XM_022388185.1"/>
</dbReference>
<dbReference type="PANTHER" id="PTHR37860:SF2">
    <property type="entry name" value="VITELLOGENIN DOMAIN-CONTAINING PROTEIN"/>
    <property type="match status" value="1"/>
</dbReference>
<accession>A0ABM1SJT7</accession>
<evidence type="ECO:0000259" key="1">
    <source>
        <dbReference type="SMART" id="SM01169"/>
    </source>
</evidence>
<organism evidence="2 3">
    <name type="scientific">Limulus polyphemus</name>
    <name type="common">Atlantic horseshoe crab</name>
    <dbReference type="NCBI Taxonomy" id="6850"/>
    <lineage>
        <taxon>Eukaryota</taxon>
        <taxon>Metazoa</taxon>
        <taxon>Ecdysozoa</taxon>
        <taxon>Arthropoda</taxon>
        <taxon>Chelicerata</taxon>
        <taxon>Merostomata</taxon>
        <taxon>Xiphosura</taxon>
        <taxon>Limulidae</taxon>
        <taxon>Limulus</taxon>
    </lineage>
</organism>